<keyword evidence="1" id="KW-1133">Transmembrane helix</keyword>
<dbReference type="EMBL" id="MSCK01000001">
    <property type="protein sequence ID" value="PQJ73629.1"/>
    <property type="molecule type" value="Genomic_DNA"/>
</dbReference>
<protein>
    <submittedName>
        <fullName evidence="2">Uncharacterized protein</fullName>
    </submittedName>
</protein>
<evidence type="ECO:0000313" key="2">
    <source>
        <dbReference type="EMBL" id="PQJ73629.1"/>
    </source>
</evidence>
<gene>
    <name evidence="2" type="ORF">BTO14_10270</name>
</gene>
<feature type="transmembrane region" description="Helical" evidence="1">
    <location>
        <begin position="148"/>
        <end position="165"/>
    </location>
</feature>
<dbReference type="AlphaFoldDB" id="A0A2P6CFE1"/>
<keyword evidence="3" id="KW-1185">Reference proteome</keyword>
<organism evidence="2 3">
    <name type="scientific">Polaribacter butkevichii</name>
    <dbReference type="NCBI Taxonomy" id="218490"/>
    <lineage>
        <taxon>Bacteria</taxon>
        <taxon>Pseudomonadati</taxon>
        <taxon>Bacteroidota</taxon>
        <taxon>Flavobacteriia</taxon>
        <taxon>Flavobacteriales</taxon>
        <taxon>Flavobacteriaceae</taxon>
    </lineage>
</organism>
<name>A0A2P6CFE1_9FLAO</name>
<proteinExistence type="predicted"/>
<accession>A0A2P6CFE1</accession>
<sequence length="181" mass="21031">MATITHSKSEKLKIGIKKYFSILFYKTKIENWNKIGKIKSFLILLFSILPLILFKVREDLDSLNNFEILGISIMIFVFVILFLAFITKLWSWFGIEFKKPTWNENPLSLNSSKSLNFFQFMGFWFITSGIIKILFIGVFHQKFDKESILLFVYGISLIIGIKLSLKILNKNGNKKTVANTV</sequence>
<keyword evidence="1" id="KW-0472">Membrane</keyword>
<reference evidence="2 3" key="1">
    <citation type="submission" date="2016-12" db="EMBL/GenBank/DDBJ databases">
        <title>Trade-off between light-utilization and light-protection in marine flavobacteria.</title>
        <authorList>
            <person name="Kumagai Y."/>
            <person name="Yoshizawa S."/>
            <person name="Kogure K."/>
            <person name="Iwasaki W."/>
        </authorList>
    </citation>
    <scope>NUCLEOTIDE SEQUENCE [LARGE SCALE GENOMIC DNA]</scope>
    <source>
        <strain evidence="2 3">KCTC 12100</strain>
    </source>
</reference>
<comment type="caution">
    <text evidence="2">The sequence shown here is derived from an EMBL/GenBank/DDBJ whole genome shotgun (WGS) entry which is preliminary data.</text>
</comment>
<feature type="transmembrane region" description="Helical" evidence="1">
    <location>
        <begin position="38"/>
        <end position="56"/>
    </location>
</feature>
<feature type="transmembrane region" description="Helical" evidence="1">
    <location>
        <begin position="114"/>
        <end position="136"/>
    </location>
</feature>
<dbReference type="Proteomes" id="UP000247345">
    <property type="component" value="Unassembled WGS sequence"/>
</dbReference>
<keyword evidence="1" id="KW-0812">Transmembrane</keyword>
<feature type="transmembrane region" description="Helical" evidence="1">
    <location>
        <begin position="68"/>
        <end position="93"/>
    </location>
</feature>
<evidence type="ECO:0000256" key="1">
    <source>
        <dbReference type="SAM" id="Phobius"/>
    </source>
</evidence>
<evidence type="ECO:0000313" key="3">
    <source>
        <dbReference type="Proteomes" id="UP000247345"/>
    </source>
</evidence>